<dbReference type="InterPro" id="IPR040457">
    <property type="entry name" value="GCP_C"/>
</dbReference>
<keyword evidence="3 5" id="KW-0493">Microtubule</keyword>
<dbReference type="OrthoDB" id="66546at2759"/>
<dbReference type="Gene3D" id="1.20.120.1900">
    <property type="entry name" value="Gamma-tubulin complex, C-terminal domain"/>
    <property type="match status" value="1"/>
</dbReference>
<dbReference type="CDD" id="cd22572">
    <property type="entry name" value="GCP5_NTD"/>
    <property type="match status" value="1"/>
</dbReference>
<evidence type="ECO:0000256" key="4">
    <source>
        <dbReference type="ARBA" id="ARBA00023212"/>
    </source>
</evidence>
<proteinExistence type="inferred from homology"/>
<dbReference type="Pfam" id="PF14609">
    <property type="entry name" value="GCP5-Mod21_N"/>
    <property type="match status" value="1"/>
</dbReference>
<dbReference type="InterPro" id="IPR041470">
    <property type="entry name" value="GCP_N"/>
</dbReference>
<dbReference type="RefSeq" id="XP_009847921.1">
    <property type="nucleotide sequence ID" value="XM_009849619.1"/>
</dbReference>
<evidence type="ECO:0000313" key="10">
    <source>
        <dbReference type="EMBL" id="EGO60693.1"/>
    </source>
</evidence>
<dbReference type="GO" id="GO:0005874">
    <property type="term" value="C:microtubule"/>
    <property type="evidence" value="ECO:0007669"/>
    <property type="project" value="UniProtKB-KW"/>
</dbReference>
<dbReference type="GO" id="GO:0007020">
    <property type="term" value="P:microtubule nucleation"/>
    <property type="evidence" value="ECO:0007669"/>
    <property type="project" value="InterPro"/>
</dbReference>
<dbReference type="Proteomes" id="UP000008065">
    <property type="component" value="Unassembled WGS sequence"/>
</dbReference>
<evidence type="ECO:0000256" key="6">
    <source>
        <dbReference type="SAM" id="Coils"/>
    </source>
</evidence>
<keyword evidence="6" id="KW-0175">Coiled coil</keyword>
<evidence type="ECO:0000259" key="9">
    <source>
        <dbReference type="Pfam" id="PF17681"/>
    </source>
</evidence>
<dbReference type="GO" id="GO:0051011">
    <property type="term" value="F:microtubule minus-end binding"/>
    <property type="evidence" value="ECO:0007669"/>
    <property type="project" value="TreeGrafter"/>
</dbReference>
<evidence type="ECO:0000256" key="1">
    <source>
        <dbReference type="ARBA" id="ARBA00010337"/>
    </source>
</evidence>
<keyword evidence="2 5" id="KW-0963">Cytoplasm</keyword>
<keyword evidence="4 5" id="KW-0206">Cytoskeleton</keyword>
<dbReference type="PANTHER" id="PTHR19302:SF33">
    <property type="entry name" value="GAMMA-TUBULIN COMPLEX COMPONENT 5"/>
    <property type="match status" value="1"/>
</dbReference>
<dbReference type="VEuPathDB" id="FungiDB:NEUTE1DRAFT_127512"/>
<feature type="domain" description="Gamma tubulin complex component protein N-terminal" evidence="9">
    <location>
        <begin position="275"/>
        <end position="582"/>
    </location>
</feature>
<dbReference type="GO" id="GO:0000922">
    <property type="term" value="C:spindle pole"/>
    <property type="evidence" value="ECO:0007669"/>
    <property type="project" value="InterPro"/>
</dbReference>
<dbReference type="InterPro" id="IPR032797">
    <property type="entry name" value="Mod21_N"/>
</dbReference>
<evidence type="ECO:0000256" key="5">
    <source>
        <dbReference type="RuleBase" id="RU363050"/>
    </source>
</evidence>
<dbReference type="HOGENOM" id="CLU_010106_0_0_1"/>
<dbReference type="GO" id="GO:0031122">
    <property type="term" value="P:cytoplasmic microtubule organization"/>
    <property type="evidence" value="ECO:0007669"/>
    <property type="project" value="TreeGrafter"/>
</dbReference>
<keyword evidence="11" id="KW-1185">Reference proteome</keyword>
<dbReference type="KEGG" id="nte:NEUTE1DRAFT127512"/>
<evidence type="ECO:0000259" key="8">
    <source>
        <dbReference type="Pfam" id="PF14609"/>
    </source>
</evidence>
<dbReference type="Pfam" id="PF04130">
    <property type="entry name" value="GCP_C_terminal"/>
    <property type="match status" value="1"/>
</dbReference>
<name>F8MDV6_NEUT8</name>
<evidence type="ECO:0000256" key="3">
    <source>
        <dbReference type="ARBA" id="ARBA00022701"/>
    </source>
</evidence>
<dbReference type="GO" id="GO:0000278">
    <property type="term" value="P:mitotic cell cycle"/>
    <property type="evidence" value="ECO:0007669"/>
    <property type="project" value="TreeGrafter"/>
</dbReference>
<comment type="similarity">
    <text evidence="1 5">Belongs to the TUBGCP family.</text>
</comment>
<feature type="domain" description="Gamma tubulin complex component C-terminal" evidence="7">
    <location>
        <begin position="589"/>
        <end position="933"/>
    </location>
</feature>
<reference evidence="11" key="1">
    <citation type="journal article" date="2011" name="Genetics">
        <title>Massive changes in genome architecture accompany the transition to self-fertility in the filamentous fungus Neurospora tetrasperma.</title>
        <authorList>
            <person name="Ellison C.E."/>
            <person name="Stajich J.E."/>
            <person name="Jacobson D.J."/>
            <person name="Natvig D.O."/>
            <person name="Lapidus A."/>
            <person name="Foster B."/>
            <person name="Aerts A."/>
            <person name="Riley R."/>
            <person name="Lindquist E.A."/>
            <person name="Grigoriev I.V."/>
            <person name="Taylor J.W."/>
        </authorList>
    </citation>
    <scope>NUCLEOTIDE SEQUENCE [LARGE SCALE GENOMIC DNA]</scope>
    <source>
        <strain evidence="11">FGSC 2508 / P0657</strain>
    </source>
</reference>
<evidence type="ECO:0000259" key="7">
    <source>
        <dbReference type="Pfam" id="PF04130"/>
    </source>
</evidence>
<feature type="coiled-coil region" evidence="6">
    <location>
        <begin position="805"/>
        <end position="832"/>
    </location>
</feature>
<dbReference type="GO" id="GO:0005816">
    <property type="term" value="C:spindle pole body"/>
    <property type="evidence" value="ECO:0007669"/>
    <property type="project" value="UniProtKB-ARBA"/>
</dbReference>
<dbReference type="AlphaFoldDB" id="F8MDV6"/>
<feature type="domain" description="Gamma-Tubulin ring complex non-core subunit mod21 N-terminal" evidence="8">
    <location>
        <begin position="105"/>
        <end position="186"/>
    </location>
</feature>
<comment type="subcellular location">
    <subcellularLocation>
        <location evidence="5">Cytoplasm</location>
        <location evidence="5">Cytoskeleton</location>
        <location evidence="5">Microtubule organizing center</location>
    </subcellularLocation>
</comment>
<accession>F8MDV6</accession>
<dbReference type="GeneID" id="20825102"/>
<dbReference type="GO" id="GO:0051225">
    <property type="term" value="P:spindle assembly"/>
    <property type="evidence" value="ECO:0007669"/>
    <property type="project" value="TreeGrafter"/>
</dbReference>
<organism evidence="10 11">
    <name type="scientific">Neurospora tetrasperma (strain FGSC 2508 / ATCC MYA-4615 / P0657)</name>
    <dbReference type="NCBI Taxonomy" id="510951"/>
    <lineage>
        <taxon>Eukaryota</taxon>
        <taxon>Fungi</taxon>
        <taxon>Dikarya</taxon>
        <taxon>Ascomycota</taxon>
        <taxon>Pezizomycotina</taxon>
        <taxon>Sordariomycetes</taxon>
        <taxon>Sordariomycetidae</taxon>
        <taxon>Sordariales</taxon>
        <taxon>Sordariaceae</taxon>
        <taxon>Neurospora</taxon>
    </lineage>
</organism>
<dbReference type="InterPro" id="IPR007259">
    <property type="entry name" value="GCP"/>
</dbReference>
<evidence type="ECO:0000256" key="2">
    <source>
        <dbReference type="ARBA" id="ARBA00022490"/>
    </source>
</evidence>
<evidence type="ECO:0000313" key="11">
    <source>
        <dbReference type="Proteomes" id="UP000008065"/>
    </source>
</evidence>
<dbReference type="Pfam" id="PF17681">
    <property type="entry name" value="GCP_N_terminal"/>
    <property type="match status" value="1"/>
</dbReference>
<dbReference type="InterPro" id="IPR059169">
    <property type="entry name" value="GCP5_N_ext"/>
</dbReference>
<dbReference type="GO" id="GO:0051321">
    <property type="term" value="P:meiotic cell cycle"/>
    <property type="evidence" value="ECO:0007669"/>
    <property type="project" value="TreeGrafter"/>
</dbReference>
<dbReference type="EMBL" id="GL891302">
    <property type="protein sequence ID" value="EGO60693.1"/>
    <property type="molecule type" value="Genomic_DNA"/>
</dbReference>
<gene>
    <name evidence="10" type="ORF">NEUTE1DRAFT_127512</name>
</gene>
<dbReference type="PANTHER" id="PTHR19302">
    <property type="entry name" value="GAMMA TUBULIN COMPLEX PROTEIN"/>
    <property type="match status" value="1"/>
</dbReference>
<protein>
    <recommendedName>
        <fullName evidence="5">Spindle pole body component</fullName>
    </recommendedName>
</protein>
<dbReference type="GO" id="GO:0000930">
    <property type="term" value="C:gamma-tubulin complex"/>
    <property type="evidence" value="ECO:0007669"/>
    <property type="project" value="TreeGrafter"/>
</dbReference>
<sequence length="961" mass="108702">MAAAVHQELVHYHLFPTSHTANSLARAARSDAQSLQGGSMSYLSELAALTDELIDAVAAVPKTQKRKLQSLRESTVQSLLNQNFLRTNQFEVQNRLAGLVERFRIINREPLGDALEQRLDALKPHVNDFTPEVLHFLLELSDKPAQKSRLSDLERLKEPEKDAVPKLTWRQIAKEDGWHQERALWKILDHAPSSDEEDYYEREHVASDVSIASPSTASSVPDDAPRTAQDLAIKLSGGEELLRRILDSQDWRNATHDFDPDGRQKKTPITSLQLLREVVFMLRGLPTSLFDLACKPVPDYVLEEVSWQTYDALVNTFSECGRKLAPLRIYASKKEKEEPLLQVFQDSLQKALQSFDQELTAIQGRFVTIHKDVIVSLVAMLAELGPSLAPLYVLSGIVQQVHRERNTKAFRYLELLYDAVGMAQMEGSLDTYKLLGTIFLDCFQVYLKPIRFWMEEGELLAGDRTFFIGKSSARPQLHQIWEQQFHQLVSSEGVLNAPRFLSPAVDRIVRAGKSIVVLKHLKRYSPVADRMKAEEPPMEFAAVCSDGTSFAPFSELFGNAFNKWIQSKYHSASITLLDILFDSYGLSRAFDALRCLYLMSDGATSDAFASTIFRQLDNFSTSWNDKFTLTEIAQEAFSQCVAGHRLSADIEQRYIANSPAASRASVRNTLPAIRLIYHLPWPIQMIISPAEVKGYQTMFVFLLQTRRAIYLLKHPLLGTTTTPARHQSTYYLLRTKLLWFCNTMMSYLTTLVFAPNINKMDEALQHALDVDDVGEVHSKFLDRILSESCQGKRLRPIRDCILDIYDLAIKLEDSHQAEIARLEEEQQEISRLSTFSASQQQQQHKRKTRAGRTASLYSKTGLGVGIDGEDDGDDDEGENAACAIREEKWKRSIMEDALARGNNKSTAAVMKEMHSDFERHLRFVANGLRGVARGSREDAAAKWDLLAEMLEGGIKEARHVF</sequence>
<dbReference type="GO" id="GO:0043015">
    <property type="term" value="F:gamma-tubulin binding"/>
    <property type="evidence" value="ECO:0007669"/>
    <property type="project" value="InterPro"/>
</dbReference>
<dbReference type="InterPro" id="IPR042241">
    <property type="entry name" value="GCP_C_sf"/>
</dbReference>